<dbReference type="Proteomes" id="UP001305027">
    <property type="component" value="Unassembled WGS sequence"/>
</dbReference>
<dbReference type="Pfam" id="PF00849">
    <property type="entry name" value="PseudoU_synth_2"/>
    <property type="match status" value="1"/>
</dbReference>
<evidence type="ECO:0000256" key="1">
    <source>
        <dbReference type="ARBA" id="ARBA00010876"/>
    </source>
</evidence>
<keyword evidence="4" id="KW-1185">Reference proteome</keyword>
<comment type="similarity">
    <text evidence="1">Belongs to the pseudouridine synthase RluA family.</text>
</comment>
<protein>
    <submittedName>
        <fullName evidence="3">TIGR01621 family pseudouridine synthase</fullName>
    </submittedName>
</protein>
<dbReference type="PROSITE" id="PS01129">
    <property type="entry name" value="PSI_RLU"/>
    <property type="match status" value="1"/>
</dbReference>
<dbReference type="Gene3D" id="3.30.2350.10">
    <property type="entry name" value="Pseudouridine synthase"/>
    <property type="match status" value="1"/>
</dbReference>
<proteinExistence type="inferred from homology"/>
<dbReference type="CDD" id="cd02869">
    <property type="entry name" value="PseudoU_synth_RluA_like"/>
    <property type="match status" value="1"/>
</dbReference>
<comment type="caution">
    <text evidence="3">The sequence shown here is derived from an EMBL/GenBank/DDBJ whole genome shotgun (WGS) entry which is preliminary data.</text>
</comment>
<evidence type="ECO:0000313" key="4">
    <source>
        <dbReference type="Proteomes" id="UP001305027"/>
    </source>
</evidence>
<evidence type="ECO:0000259" key="2">
    <source>
        <dbReference type="Pfam" id="PF00849"/>
    </source>
</evidence>
<dbReference type="InterPro" id="IPR020103">
    <property type="entry name" value="PsdUridine_synth_cat_dom_sf"/>
</dbReference>
<evidence type="ECO:0000313" key="3">
    <source>
        <dbReference type="EMBL" id="MDT7526484.1"/>
    </source>
</evidence>
<dbReference type="EMBL" id="JANFPJ010000022">
    <property type="protein sequence ID" value="MDT7526484.1"/>
    <property type="molecule type" value="Genomic_DNA"/>
</dbReference>
<dbReference type="NCBIfam" id="TIGR01621">
    <property type="entry name" value="RluA-like"/>
    <property type="match status" value="1"/>
</dbReference>
<dbReference type="SUPFAM" id="SSF55120">
    <property type="entry name" value="Pseudouridine synthase"/>
    <property type="match status" value="1"/>
</dbReference>
<feature type="domain" description="Pseudouridine synthase RsuA/RluA-like" evidence="2">
    <location>
        <begin position="12"/>
        <end position="154"/>
    </location>
</feature>
<organism evidence="3 4">
    <name type="scientific">Pseudidiomarina fusca</name>
    <dbReference type="NCBI Taxonomy" id="2965078"/>
    <lineage>
        <taxon>Bacteria</taxon>
        <taxon>Pseudomonadati</taxon>
        <taxon>Pseudomonadota</taxon>
        <taxon>Gammaproteobacteria</taxon>
        <taxon>Alteromonadales</taxon>
        <taxon>Idiomarinaceae</taxon>
        <taxon>Pseudidiomarina</taxon>
    </lineage>
</organism>
<dbReference type="InterPro" id="IPR006508">
    <property type="entry name" value="PsdUridine_synth_RluA-like"/>
</dbReference>
<dbReference type="PANTHER" id="PTHR21600">
    <property type="entry name" value="MITOCHONDRIAL RNA PSEUDOURIDINE SYNTHASE"/>
    <property type="match status" value="1"/>
</dbReference>
<dbReference type="PANTHER" id="PTHR21600:SF87">
    <property type="entry name" value="RNA PSEUDOURIDYLATE SYNTHASE DOMAIN-CONTAINING PROTEIN 1"/>
    <property type="match status" value="1"/>
</dbReference>
<sequence>MHELTLVFSHPDFYVLNKPAGAPMHANEQQASVVHQLGQQLQQQLWPVHRLDTPTSGALLVARNQAAAATLSGLFAERQIHKYYLAVAAGKPSKKQGLICGDMDKVRRGNWRLLRTQNNPARTRFISHALKPGYRYYVLKPSTGKTHQLRVALKSLGTPICGDQRYGGEAAQHLHLHLHAWQLQFCYQQQQFSITAPWPEYEHFLDLPPQPDLGLLISAT</sequence>
<gene>
    <name evidence="3" type="ORF">NOG12_10395</name>
</gene>
<accession>A0ABU3KYA3</accession>
<dbReference type="InterPro" id="IPR006145">
    <property type="entry name" value="PsdUridine_synth_RsuA/RluA"/>
</dbReference>
<dbReference type="RefSeq" id="WP_313933232.1">
    <property type="nucleotide sequence ID" value="NZ_JANFPJ010000022.1"/>
</dbReference>
<name>A0ABU3KYA3_9GAMM</name>
<dbReference type="InterPro" id="IPR006224">
    <property type="entry name" value="PsdUridine_synth_RluA-like_CS"/>
</dbReference>
<dbReference type="InterPro" id="IPR050188">
    <property type="entry name" value="RluA_PseudoU_synthase"/>
</dbReference>
<reference evidence="3 4" key="1">
    <citation type="submission" date="2022-07" db="EMBL/GenBank/DDBJ databases">
        <title>Pseudidiomarina sp. nov, a marine bacterium isolated from Pacific Ocean.</title>
        <authorList>
            <person name="Wang Y."/>
        </authorList>
    </citation>
    <scope>NUCLEOTIDE SEQUENCE [LARGE SCALE GENOMIC DNA]</scope>
    <source>
        <strain evidence="3 4">GXY010</strain>
    </source>
</reference>